<accession>A0A0M9G2X8</accession>
<feature type="compositionally biased region" description="Low complexity" evidence="1">
    <location>
        <begin position="465"/>
        <end position="478"/>
    </location>
</feature>
<protein>
    <submittedName>
        <fullName evidence="2">Unspecified product</fullName>
    </submittedName>
</protein>
<dbReference type="GeneID" id="26904712"/>
<feature type="region of interest" description="Disordered" evidence="1">
    <location>
        <begin position="364"/>
        <end position="490"/>
    </location>
</feature>
<dbReference type="OMA" id="QVCKEAF"/>
<evidence type="ECO:0000256" key="1">
    <source>
        <dbReference type="SAM" id="MobiDB-lite"/>
    </source>
</evidence>
<feature type="compositionally biased region" description="Low complexity" evidence="1">
    <location>
        <begin position="690"/>
        <end position="707"/>
    </location>
</feature>
<sequence length="762" mass="82868">MMMSGSDSFAAHSFRDVTHHVVCSAVIAVPVAVVVHTLHNIESIKRYGVDSRVIDCCVMENLVPPDEVGAVRRCTLHLPPYTGKLVREKLTHYVEHRHEGADDAQSSDAGELRCVEMSLEYVRCEEKERRRSPFEPSVDDAVRATRTLIRISNVTRTPHRCFVEMDAECVLRVHQGRHVSVEEKLQDKACQHAVTQFWHLYLDAQLYALEKQVCKEAFPEVESRVDTEYRAAFTTHEEVLCDWAVDSSDTMRRHVAIDELESVLVWWARALEAYRQQKMLTEIAEARVERTGPSALALAHPLPPRFTDAEKSSGSSRRASESSVKSGGETDVNNPPESAAISQPVLDAMLPAFLPTRTFAQTPLSPSAFGRSNSHRPSITVSDVSRQSTLLPPDRRHTAMPKKSLVSGLSLSKAGPSTKMLPSVSSFSPSPNKMAGANSSATAHSGRRKPTAAQPPHLLQHVQRRASNVNNSSASTSRQDAASTTPALDKNGGATGFFFSQFFTTPVYTSSKVATTTAAGTSSGGAPTQRSLAMNAVGAAASSAPPSLELRAPSPDPTPALAASAATQASSPHTTAVAAPPEAVDPFHPDMARHLFSLTGVLQEDMARRVFLSLSTQDNASNPHLSADGLKSVLRYLDRCGLHEGGALNRADAAACDEAYRAEVQRCYYEQNIVAAPSAKARKATAHKLSSSGRNSSGGAAPSEAPSTLSVLAARREATRREGDEVALDRLVQYVLSRFAFQRKRELNYDEFQLALLYLWNN</sequence>
<organism evidence="2 3">
    <name type="scientific">Leptomonas pyrrhocoris</name>
    <name type="common">Firebug parasite</name>
    <dbReference type="NCBI Taxonomy" id="157538"/>
    <lineage>
        <taxon>Eukaryota</taxon>
        <taxon>Discoba</taxon>
        <taxon>Euglenozoa</taxon>
        <taxon>Kinetoplastea</taxon>
        <taxon>Metakinetoplastina</taxon>
        <taxon>Trypanosomatida</taxon>
        <taxon>Trypanosomatidae</taxon>
        <taxon>Leishmaniinae</taxon>
        <taxon>Leptomonas</taxon>
    </lineage>
</organism>
<feature type="compositionally biased region" description="Polar residues" evidence="1">
    <location>
        <begin position="364"/>
        <end position="390"/>
    </location>
</feature>
<dbReference type="OrthoDB" id="243777at2759"/>
<dbReference type="Proteomes" id="UP000037923">
    <property type="component" value="Unassembled WGS sequence"/>
</dbReference>
<evidence type="ECO:0000313" key="3">
    <source>
        <dbReference type="Proteomes" id="UP000037923"/>
    </source>
</evidence>
<keyword evidence="3" id="KW-1185">Reference proteome</keyword>
<dbReference type="EMBL" id="LGTL01000007">
    <property type="protein sequence ID" value="KPA81056.1"/>
    <property type="molecule type" value="Genomic_DNA"/>
</dbReference>
<evidence type="ECO:0000313" key="2">
    <source>
        <dbReference type="EMBL" id="KPA81056.1"/>
    </source>
</evidence>
<feature type="compositionally biased region" description="Low complexity" evidence="1">
    <location>
        <begin position="312"/>
        <end position="327"/>
    </location>
</feature>
<feature type="compositionally biased region" description="Low complexity" evidence="1">
    <location>
        <begin position="402"/>
        <end position="413"/>
    </location>
</feature>
<feature type="region of interest" description="Disordered" evidence="1">
    <location>
        <begin position="295"/>
        <end position="339"/>
    </location>
</feature>
<comment type="caution">
    <text evidence="2">The sequence shown here is derived from an EMBL/GenBank/DDBJ whole genome shotgun (WGS) entry which is preliminary data.</text>
</comment>
<feature type="region of interest" description="Disordered" evidence="1">
    <location>
        <begin position="536"/>
        <end position="582"/>
    </location>
</feature>
<reference evidence="2 3" key="1">
    <citation type="submission" date="2015-07" db="EMBL/GenBank/DDBJ databases">
        <title>High-quality genome of monoxenous trypanosomatid Leptomonas pyrrhocoris.</title>
        <authorList>
            <person name="Flegontov P."/>
            <person name="Butenko A."/>
            <person name="Firsov S."/>
            <person name="Vlcek C."/>
            <person name="Logacheva M.D."/>
            <person name="Field M."/>
            <person name="Filatov D."/>
            <person name="Flegontova O."/>
            <person name="Gerasimov E."/>
            <person name="Jackson A.P."/>
            <person name="Kelly S."/>
            <person name="Opperdoes F."/>
            <person name="O'Reilly A."/>
            <person name="Votypka J."/>
            <person name="Yurchenko V."/>
            <person name="Lukes J."/>
        </authorList>
    </citation>
    <scope>NUCLEOTIDE SEQUENCE [LARGE SCALE GENOMIC DNA]</scope>
    <source>
        <strain evidence="2">H10</strain>
    </source>
</reference>
<feature type="compositionally biased region" description="Polar residues" evidence="1">
    <location>
        <begin position="423"/>
        <end position="443"/>
    </location>
</feature>
<dbReference type="VEuPathDB" id="TriTrypDB:LpyrH10_07_2280"/>
<proteinExistence type="predicted"/>
<dbReference type="RefSeq" id="XP_015659495.1">
    <property type="nucleotide sequence ID" value="XM_015802094.1"/>
</dbReference>
<gene>
    <name evidence="2" type="ORF">ABB37_04421</name>
</gene>
<dbReference type="AlphaFoldDB" id="A0A0M9G2X8"/>
<feature type="region of interest" description="Disordered" evidence="1">
    <location>
        <begin position="685"/>
        <end position="708"/>
    </location>
</feature>
<name>A0A0M9G2X8_LEPPY</name>
<feature type="compositionally biased region" description="Low complexity" evidence="1">
    <location>
        <begin position="536"/>
        <end position="576"/>
    </location>
</feature>